<dbReference type="STRING" id="240292.Ava_2231"/>
<name>Q3MAY7_TRIV2</name>
<feature type="domain" description="Nuclear transport factor 2" evidence="1">
    <location>
        <begin position="40"/>
        <end position="134"/>
    </location>
</feature>
<proteinExistence type="predicted"/>
<gene>
    <name evidence="2" type="ordered locus">Ava_2231</name>
</gene>
<dbReference type="SUPFAM" id="SSF54427">
    <property type="entry name" value="NTF2-like"/>
    <property type="match status" value="1"/>
</dbReference>
<evidence type="ECO:0000259" key="1">
    <source>
        <dbReference type="Pfam" id="PF02136"/>
    </source>
</evidence>
<dbReference type="Gene3D" id="3.10.450.50">
    <property type="match status" value="1"/>
</dbReference>
<evidence type="ECO:0000313" key="2">
    <source>
        <dbReference type="EMBL" id="ABA21849.1"/>
    </source>
</evidence>
<dbReference type="eggNOG" id="COG3631">
    <property type="taxonomic scope" value="Bacteria"/>
</dbReference>
<dbReference type="AlphaFoldDB" id="Q3MAY7"/>
<dbReference type="EMBL" id="CP000117">
    <property type="protein sequence ID" value="ABA21849.1"/>
    <property type="molecule type" value="Genomic_DNA"/>
</dbReference>
<dbReference type="Proteomes" id="UP000002533">
    <property type="component" value="Chromosome"/>
</dbReference>
<dbReference type="HOGENOM" id="CLU_137372_0_0_3"/>
<accession>Q3MAY7</accession>
<dbReference type="KEGG" id="ava:Ava_2231"/>
<sequence>MSSDYELTLNILHTGNFMKAAESLPNIQIRSIVGITEPTILQYFATLNAGEFAATAALFAVDGVMYPPFESGIVGPDAIATYLQQEAQGIKADPQQGLLETSEDGQTLVQVSGKVQTSWCGVNVLWLFTLNPEKQITHTQIKLLASPQELLALRREQ</sequence>
<reference evidence="3" key="1">
    <citation type="journal article" date="2014" name="Stand. Genomic Sci.">
        <title>Complete genome sequence of Anabaena variabilis ATCC 29413.</title>
        <authorList>
            <person name="Thiel T."/>
            <person name="Pratte B.S."/>
            <person name="Zhong J."/>
            <person name="Goodwin L."/>
            <person name="Copeland A."/>
            <person name="Lucas S."/>
            <person name="Han C."/>
            <person name="Pitluck S."/>
            <person name="Land M.L."/>
            <person name="Kyrpides N.C."/>
            <person name="Woyke T."/>
        </authorList>
    </citation>
    <scope>NUCLEOTIDE SEQUENCE [LARGE SCALE GENOMIC DNA]</scope>
    <source>
        <strain evidence="3">ATCC 29413 / PCC 7937</strain>
    </source>
</reference>
<dbReference type="InterPro" id="IPR002075">
    <property type="entry name" value="NTF2_dom"/>
</dbReference>
<protein>
    <submittedName>
        <fullName evidence="2">Nuclear transport factor 2</fullName>
    </submittedName>
</protein>
<organism evidence="2 3">
    <name type="scientific">Trichormus variabilis (strain ATCC 29413 / PCC 7937)</name>
    <name type="common">Anabaena variabilis</name>
    <dbReference type="NCBI Taxonomy" id="240292"/>
    <lineage>
        <taxon>Bacteria</taxon>
        <taxon>Bacillati</taxon>
        <taxon>Cyanobacteriota</taxon>
        <taxon>Cyanophyceae</taxon>
        <taxon>Nostocales</taxon>
        <taxon>Nostocaceae</taxon>
        <taxon>Trichormus</taxon>
    </lineage>
</organism>
<dbReference type="Pfam" id="PF02136">
    <property type="entry name" value="NTF2"/>
    <property type="match status" value="1"/>
</dbReference>
<evidence type="ECO:0000313" key="3">
    <source>
        <dbReference type="Proteomes" id="UP000002533"/>
    </source>
</evidence>
<dbReference type="InterPro" id="IPR032710">
    <property type="entry name" value="NTF2-like_dom_sf"/>
</dbReference>